<feature type="transmembrane region" description="Helical" evidence="1">
    <location>
        <begin position="22"/>
        <end position="44"/>
    </location>
</feature>
<keyword evidence="1" id="KW-1133">Transmembrane helix</keyword>
<dbReference type="InterPro" id="IPR056613">
    <property type="entry name" value="DUF7287"/>
</dbReference>
<dbReference type="RefSeq" id="WP_310925054.1">
    <property type="nucleotide sequence ID" value="NZ_JAMQOP010000003.1"/>
</dbReference>
<evidence type="ECO:0000256" key="1">
    <source>
        <dbReference type="SAM" id="Phobius"/>
    </source>
</evidence>
<keyword evidence="1" id="KW-0812">Transmembrane</keyword>
<keyword evidence="3" id="KW-1185">Reference proteome</keyword>
<evidence type="ECO:0000313" key="3">
    <source>
        <dbReference type="Proteomes" id="UP001257060"/>
    </source>
</evidence>
<gene>
    <name evidence="2" type="ORF">NDI76_15550</name>
</gene>
<organism evidence="2 3">
    <name type="scientific">Halogeometricum salsisoli</name>
    <dbReference type="NCBI Taxonomy" id="2950536"/>
    <lineage>
        <taxon>Archaea</taxon>
        <taxon>Methanobacteriati</taxon>
        <taxon>Methanobacteriota</taxon>
        <taxon>Stenosarchaea group</taxon>
        <taxon>Halobacteria</taxon>
        <taxon>Halobacteriales</taxon>
        <taxon>Haloferacaceae</taxon>
        <taxon>Halogeometricum</taxon>
    </lineage>
</organism>
<evidence type="ECO:0000313" key="2">
    <source>
        <dbReference type="EMBL" id="MDS0300161.1"/>
    </source>
</evidence>
<dbReference type="Pfam" id="PF23958">
    <property type="entry name" value="DUF7287"/>
    <property type="match status" value="1"/>
</dbReference>
<accession>A0ABU2GH59</accession>
<dbReference type="Proteomes" id="UP001257060">
    <property type="component" value="Unassembled WGS sequence"/>
</dbReference>
<name>A0ABU2GH59_9EURY</name>
<reference evidence="2 3" key="1">
    <citation type="submission" date="2022-06" db="EMBL/GenBank/DDBJ databases">
        <title>Halogeometricum sp. a new haloarchaeum isolate from saline soil.</title>
        <authorList>
            <person name="Strakova D."/>
            <person name="Galisteo C."/>
            <person name="Sanchez-Porro C."/>
            <person name="Ventosa A."/>
        </authorList>
    </citation>
    <scope>NUCLEOTIDE SEQUENCE [LARGE SCALE GENOMIC DNA]</scope>
    <source>
        <strain evidence="2 3">S1BR25-6</strain>
    </source>
</reference>
<proteinExistence type="predicted"/>
<keyword evidence="1" id="KW-0472">Membrane</keyword>
<protein>
    <submittedName>
        <fullName evidence="2">Uncharacterized protein</fullName>
    </submittedName>
</protein>
<sequence>MTRPDDVAVATTRDRGQTNLDFLLGIVVFFLALSFVVASAPQLIAQYDAQETPLVAERASTALADSLLVESGAGAPGTLDVECTGAFFAGSGGTGCPFSTGGELTDIVGVHETYSVNVTLQWDVTGDAELDPLCYNDGDVGACGTDRLAVGPDVPQAHRSAATERRTVLVGDHPAVLEVRVW</sequence>
<dbReference type="EMBL" id="JAMQOP010000003">
    <property type="protein sequence ID" value="MDS0300161.1"/>
    <property type="molecule type" value="Genomic_DNA"/>
</dbReference>
<comment type="caution">
    <text evidence="2">The sequence shown here is derived from an EMBL/GenBank/DDBJ whole genome shotgun (WGS) entry which is preliminary data.</text>
</comment>